<gene>
    <name evidence="2" type="ORF">HNR05_001267</name>
</gene>
<dbReference type="Proteomes" id="UP000537260">
    <property type="component" value="Unassembled WGS sequence"/>
</dbReference>
<proteinExistence type="predicted"/>
<dbReference type="EMBL" id="JACCFM010000001">
    <property type="protein sequence ID" value="NYJ19476.1"/>
    <property type="molecule type" value="Genomic_DNA"/>
</dbReference>
<protein>
    <recommendedName>
        <fullName evidence="4">DUF3515 domain-containing protein</fullName>
    </recommendedName>
</protein>
<name>A0A7Z0J5T6_9MICO</name>
<evidence type="ECO:0000313" key="3">
    <source>
        <dbReference type="Proteomes" id="UP000537260"/>
    </source>
</evidence>
<organism evidence="2 3">
    <name type="scientific">Glaciibacter psychrotolerans</name>
    <dbReference type="NCBI Taxonomy" id="670054"/>
    <lineage>
        <taxon>Bacteria</taxon>
        <taxon>Bacillati</taxon>
        <taxon>Actinomycetota</taxon>
        <taxon>Actinomycetes</taxon>
        <taxon>Micrococcales</taxon>
        <taxon>Microbacteriaceae</taxon>
        <taxon>Glaciibacter</taxon>
    </lineage>
</organism>
<feature type="chain" id="PRO_5031334346" description="DUF3515 domain-containing protein" evidence="1">
    <location>
        <begin position="30"/>
        <end position="168"/>
    </location>
</feature>
<reference evidence="2 3" key="1">
    <citation type="submission" date="2020-07" db="EMBL/GenBank/DDBJ databases">
        <title>Sequencing the genomes of 1000 actinobacteria strains.</title>
        <authorList>
            <person name="Klenk H.-P."/>
        </authorList>
    </citation>
    <scope>NUCLEOTIDE SEQUENCE [LARGE SCALE GENOMIC DNA]</scope>
    <source>
        <strain evidence="2 3">LI1</strain>
    </source>
</reference>
<evidence type="ECO:0000256" key="1">
    <source>
        <dbReference type="SAM" id="SignalP"/>
    </source>
</evidence>
<dbReference type="RefSeq" id="WP_179578242.1">
    <property type="nucleotide sequence ID" value="NZ_JACCFM010000001.1"/>
</dbReference>
<dbReference type="InterPro" id="IPR021903">
    <property type="entry name" value="DUF3515"/>
</dbReference>
<comment type="caution">
    <text evidence="2">The sequence shown here is derived from an EMBL/GenBank/DDBJ whole genome shotgun (WGS) entry which is preliminary data.</text>
</comment>
<evidence type="ECO:0008006" key="4">
    <source>
        <dbReference type="Google" id="ProtNLM"/>
    </source>
</evidence>
<keyword evidence="3" id="KW-1185">Reference proteome</keyword>
<feature type="signal peptide" evidence="1">
    <location>
        <begin position="1"/>
        <end position="29"/>
    </location>
</feature>
<dbReference type="AlphaFoldDB" id="A0A7Z0J5T6"/>
<accession>A0A7Z0J5T6</accession>
<dbReference type="PROSITE" id="PS51257">
    <property type="entry name" value="PROKAR_LIPOPROTEIN"/>
    <property type="match status" value="1"/>
</dbReference>
<keyword evidence="1" id="KW-0732">Signal</keyword>
<dbReference type="Pfam" id="PF12028">
    <property type="entry name" value="DUF3515"/>
    <property type="match status" value="1"/>
</dbReference>
<evidence type="ECO:0000313" key="2">
    <source>
        <dbReference type="EMBL" id="NYJ19476.1"/>
    </source>
</evidence>
<sequence length="168" mass="16762">MTLRFPARFTAAALTLTAGAALLTGCAAAVPLQPAANAIDAGCAAVVVHLPAAVADETKRETNAQGTGAWGDPASILLHCGVAVPGPTTQACVSVNGIDWIEDDSAAPTYRFTTYGREPAVEVVLDSGTVAGSTVLADLSNAVSYAPTNGSACVGAEDLQLPEATPAP</sequence>